<reference evidence="1 2" key="1">
    <citation type="submission" date="2023-11" db="EMBL/GenBank/DDBJ databases">
        <title>Coraliomargarita sp. nov., isolated from marine algae.</title>
        <authorList>
            <person name="Lee J.K."/>
            <person name="Baek J.H."/>
            <person name="Kim J.M."/>
            <person name="Choi D.G."/>
            <person name="Jeon C.O."/>
        </authorList>
    </citation>
    <scope>NUCLEOTIDE SEQUENCE [LARGE SCALE GENOMIC DNA]</scope>
    <source>
        <strain evidence="1 2">J2-16</strain>
    </source>
</reference>
<dbReference type="RefSeq" id="WP_319832287.1">
    <property type="nucleotide sequence ID" value="NZ_CP138858.1"/>
</dbReference>
<dbReference type="PROSITE" id="PS51257">
    <property type="entry name" value="PROKAR_LIPOPROTEIN"/>
    <property type="match status" value="1"/>
</dbReference>
<protein>
    <recommendedName>
        <fullName evidence="3">Lipoprotein</fullName>
    </recommendedName>
</protein>
<dbReference type="Proteomes" id="UP001324993">
    <property type="component" value="Chromosome"/>
</dbReference>
<evidence type="ECO:0000313" key="1">
    <source>
        <dbReference type="EMBL" id="WPJ95398.1"/>
    </source>
</evidence>
<evidence type="ECO:0000313" key="2">
    <source>
        <dbReference type="Proteomes" id="UP001324993"/>
    </source>
</evidence>
<accession>A0ABZ0RJZ7</accession>
<name>A0ABZ0RJZ7_9BACT</name>
<evidence type="ECO:0008006" key="3">
    <source>
        <dbReference type="Google" id="ProtNLM"/>
    </source>
</evidence>
<dbReference type="EMBL" id="CP138858">
    <property type="protein sequence ID" value="WPJ95398.1"/>
    <property type="molecule type" value="Genomic_DNA"/>
</dbReference>
<proteinExistence type="predicted"/>
<sequence length="126" mass="13848">MKFLILTICVILSSCTSGLKKVTEAQIDHEYAGKIVVGDPTQTKEGIELKLGFSGGGWMKNSGICFKRAKAEVNEEIIKIRVFTSVCAGKAIKPKLILRDDLKGSYQLVFEDPDGTIYPLKTIELP</sequence>
<keyword evidence="2" id="KW-1185">Reference proteome</keyword>
<organism evidence="1 2">
    <name type="scientific">Coraliomargarita algicola</name>
    <dbReference type="NCBI Taxonomy" id="3092156"/>
    <lineage>
        <taxon>Bacteria</taxon>
        <taxon>Pseudomonadati</taxon>
        <taxon>Verrucomicrobiota</taxon>
        <taxon>Opitutia</taxon>
        <taxon>Puniceicoccales</taxon>
        <taxon>Coraliomargaritaceae</taxon>
        <taxon>Coraliomargarita</taxon>
    </lineage>
</organism>
<gene>
    <name evidence="1" type="ORF">SH580_18420</name>
</gene>